<name>A0ACC0VJ67_9STRA</name>
<keyword evidence="2" id="KW-1185">Reference proteome</keyword>
<evidence type="ECO:0000313" key="1">
    <source>
        <dbReference type="EMBL" id="KAI9906420.1"/>
    </source>
</evidence>
<dbReference type="EMBL" id="CM047587">
    <property type="protein sequence ID" value="KAI9906420.1"/>
    <property type="molecule type" value="Genomic_DNA"/>
</dbReference>
<proteinExistence type="predicted"/>
<protein>
    <submittedName>
        <fullName evidence="1">Uncharacterized protein</fullName>
    </submittedName>
</protein>
<accession>A0ACC0VJ67</accession>
<evidence type="ECO:0000313" key="2">
    <source>
        <dbReference type="Proteomes" id="UP001163321"/>
    </source>
</evidence>
<reference evidence="1 2" key="1">
    <citation type="journal article" date="2022" name="bioRxiv">
        <title>The genome of the oomycete Peronosclerospora sorghi, a cosmopolitan pathogen of maize and sorghum, is inflated with dispersed pseudogenes.</title>
        <authorList>
            <person name="Fletcher K."/>
            <person name="Martin F."/>
            <person name="Isakeit T."/>
            <person name="Cavanaugh K."/>
            <person name="Magill C."/>
            <person name="Michelmore R."/>
        </authorList>
    </citation>
    <scope>NUCLEOTIDE SEQUENCE [LARGE SCALE GENOMIC DNA]</scope>
    <source>
        <strain evidence="1">P6</strain>
    </source>
</reference>
<sequence>MRGSIVICVGDDAMRFKSTIYSRERHVATGNYHGLSTWIDQLSRNLDGWDDDCLHVTQAKARGSVRARELLMEVLQPLTCSMMSVGTMDVMYFVLVRATLVFLTLLGLLGRYHDTHRLLVVAVETRHVLAKRRAVTKLDHVGQMKLGWYSHDALSLSSI</sequence>
<gene>
    <name evidence="1" type="ORF">PsorP6_003167</name>
</gene>
<dbReference type="Proteomes" id="UP001163321">
    <property type="component" value="Chromosome 8"/>
</dbReference>
<comment type="caution">
    <text evidence="1">The sequence shown here is derived from an EMBL/GenBank/DDBJ whole genome shotgun (WGS) entry which is preliminary data.</text>
</comment>
<organism evidence="1 2">
    <name type="scientific">Peronosclerospora sorghi</name>
    <dbReference type="NCBI Taxonomy" id="230839"/>
    <lineage>
        <taxon>Eukaryota</taxon>
        <taxon>Sar</taxon>
        <taxon>Stramenopiles</taxon>
        <taxon>Oomycota</taxon>
        <taxon>Peronosporomycetes</taxon>
        <taxon>Peronosporales</taxon>
        <taxon>Peronosporaceae</taxon>
        <taxon>Peronosclerospora</taxon>
    </lineage>
</organism>